<protein>
    <submittedName>
        <fullName evidence="2">Uncharacterized protein</fullName>
    </submittedName>
</protein>
<evidence type="ECO:0000256" key="1">
    <source>
        <dbReference type="SAM" id="Phobius"/>
    </source>
</evidence>
<reference evidence="2 3" key="1">
    <citation type="submission" date="2020-07" db="EMBL/GenBank/DDBJ databases">
        <title>Vallitalea guaymasensis genome.</title>
        <authorList>
            <person name="Postec A."/>
        </authorList>
    </citation>
    <scope>NUCLEOTIDE SEQUENCE [LARGE SCALE GENOMIC DNA]</scope>
    <source>
        <strain evidence="2 3">Ra1766G1</strain>
    </source>
</reference>
<dbReference type="AlphaFoldDB" id="A0A8J8M790"/>
<dbReference type="Proteomes" id="UP000677305">
    <property type="component" value="Chromosome"/>
</dbReference>
<keyword evidence="1" id="KW-1133">Transmembrane helix</keyword>
<feature type="transmembrane region" description="Helical" evidence="1">
    <location>
        <begin position="56"/>
        <end position="81"/>
    </location>
</feature>
<evidence type="ECO:0000313" key="2">
    <source>
        <dbReference type="EMBL" id="QUH27636.1"/>
    </source>
</evidence>
<keyword evidence="1" id="KW-0812">Transmembrane</keyword>
<feature type="transmembrane region" description="Helical" evidence="1">
    <location>
        <begin position="102"/>
        <end position="130"/>
    </location>
</feature>
<feature type="transmembrane region" description="Helical" evidence="1">
    <location>
        <begin position="211"/>
        <end position="230"/>
    </location>
</feature>
<keyword evidence="3" id="KW-1185">Reference proteome</keyword>
<proteinExistence type="predicted"/>
<evidence type="ECO:0000313" key="3">
    <source>
        <dbReference type="Proteomes" id="UP000677305"/>
    </source>
</evidence>
<sequence length="234" mass="26949">MISCEHIKADYKQIFREKIMFLLFILPVILICLLKILLIITPIYTEEYLNIDVTDYHSYIISVIFLMIPSLIGTVTGFMMLDDKDGKIYELMSVTPIGRNGYLYNRLSIPIIITFIYSFLIRLVIGIASISYGTTLLISILISIQTIIIGLIMFDIADDKVKGLTYAKGLNIIMIFGLADLLNNESVIYIARLFPSYWITRLIKSPSFSNIIMSFCIHLLWLFIILGRFYKKKK</sequence>
<organism evidence="2 3">
    <name type="scientific">Vallitalea guaymasensis</name>
    <dbReference type="NCBI Taxonomy" id="1185412"/>
    <lineage>
        <taxon>Bacteria</taxon>
        <taxon>Bacillati</taxon>
        <taxon>Bacillota</taxon>
        <taxon>Clostridia</taxon>
        <taxon>Lachnospirales</taxon>
        <taxon>Vallitaleaceae</taxon>
        <taxon>Vallitalea</taxon>
    </lineage>
</organism>
<keyword evidence="1" id="KW-0472">Membrane</keyword>
<feature type="transmembrane region" description="Helical" evidence="1">
    <location>
        <begin position="169"/>
        <end position="191"/>
    </location>
</feature>
<dbReference type="EMBL" id="CP058561">
    <property type="protein sequence ID" value="QUH27636.1"/>
    <property type="molecule type" value="Genomic_DNA"/>
</dbReference>
<name>A0A8J8M790_9FIRM</name>
<gene>
    <name evidence="2" type="ORF">HYG85_01385</name>
</gene>
<accession>A0A8J8M790</accession>
<feature type="transmembrane region" description="Helical" evidence="1">
    <location>
        <begin position="136"/>
        <end position="157"/>
    </location>
</feature>
<dbReference type="RefSeq" id="WP_212691963.1">
    <property type="nucleotide sequence ID" value="NZ_CP058561.1"/>
</dbReference>
<feature type="transmembrane region" description="Helical" evidence="1">
    <location>
        <begin position="21"/>
        <end position="44"/>
    </location>
</feature>
<dbReference type="KEGG" id="vgu:HYG85_01385"/>